<proteinExistence type="predicted"/>
<dbReference type="EnsemblMetazoa" id="GPAI042103-RA">
    <property type="protein sequence ID" value="GPAI042103-PA"/>
    <property type="gene ID" value="GPAI042103"/>
</dbReference>
<dbReference type="VEuPathDB" id="VectorBase:GPAI042103"/>
<accession>A0A1B0ADG0</accession>
<reference evidence="1" key="2">
    <citation type="submission" date="2020-05" db="UniProtKB">
        <authorList>
            <consortium name="EnsemblMetazoa"/>
        </authorList>
    </citation>
    <scope>IDENTIFICATION</scope>
    <source>
        <strain evidence="1">IAEA</strain>
    </source>
</reference>
<protein>
    <submittedName>
        <fullName evidence="1">Uncharacterized protein</fullName>
    </submittedName>
</protein>
<reference evidence="2" key="1">
    <citation type="submission" date="2014-03" db="EMBL/GenBank/DDBJ databases">
        <authorList>
            <person name="Aksoy S."/>
            <person name="Warren W."/>
            <person name="Wilson R.K."/>
        </authorList>
    </citation>
    <scope>NUCLEOTIDE SEQUENCE [LARGE SCALE GENOMIC DNA]</scope>
    <source>
        <strain evidence="2">IAEA</strain>
    </source>
</reference>
<dbReference type="Proteomes" id="UP000092445">
    <property type="component" value="Unassembled WGS sequence"/>
</dbReference>
<keyword evidence="2" id="KW-1185">Reference proteome</keyword>
<organism evidence="1 2">
    <name type="scientific">Glossina pallidipes</name>
    <name type="common">Tsetse fly</name>
    <dbReference type="NCBI Taxonomy" id="7398"/>
    <lineage>
        <taxon>Eukaryota</taxon>
        <taxon>Metazoa</taxon>
        <taxon>Ecdysozoa</taxon>
        <taxon>Arthropoda</taxon>
        <taxon>Hexapoda</taxon>
        <taxon>Insecta</taxon>
        <taxon>Pterygota</taxon>
        <taxon>Neoptera</taxon>
        <taxon>Endopterygota</taxon>
        <taxon>Diptera</taxon>
        <taxon>Brachycera</taxon>
        <taxon>Muscomorpha</taxon>
        <taxon>Hippoboscoidea</taxon>
        <taxon>Glossinidae</taxon>
        <taxon>Glossina</taxon>
    </lineage>
</organism>
<name>A0A1B0ADG0_GLOPL</name>
<evidence type="ECO:0000313" key="1">
    <source>
        <dbReference type="EnsemblMetazoa" id="GPAI042103-PA"/>
    </source>
</evidence>
<dbReference type="AlphaFoldDB" id="A0A1B0ADG0"/>
<evidence type="ECO:0000313" key="2">
    <source>
        <dbReference type="Proteomes" id="UP000092445"/>
    </source>
</evidence>
<sequence length="154" mass="16044">MNFSFLGVGSNQTHRSLNNNLATNAHTLQFNGGNTNTANSILASTAGSNTVSSSTVTTGLGVNNPAVTAQATRGTEKLRFANSACMEAFDSASLALLLIGPNVRPKIYDPVLRASDGLSPPTALISFKRQVVRCNKQFTPTACIGDPKSAATQT</sequence>